<reference evidence="4 5" key="1">
    <citation type="submission" date="2024-02" db="EMBL/GenBank/DDBJ databases">
        <title>High-quality chromosome-scale genome assembly of Pensacola bahiagrass (Paspalum notatum Flugge var. saurae).</title>
        <authorList>
            <person name="Vega J.M."/>
            <person name="Podio M."/>
            <person name="Orjuela J."/>
            <person name="Siena L.A."/>
            <person name="Pessino S.C."/>
            <person name="Combes M.C."/>
            <person name="Mariac C."/>
            <person name="Albertini E."/>
            <person name="Pupilli F."/>
            <person name="Ortiz J.P.A."/>
            <person name="Leblanc O."/>
        </authorList>
    </citation>
    <scope>NUCLEOTIDE SEQUENCE [LARGE SCALE GENOMIC DNA]</scope>
    <source>
        <strain evidence="4">R1</strain>
        <tissue evidence="4">Leaf</tissue>
    </source>
</reference>
<keyword evidence="1" id="KW-0862">Zinc</keyword>
<dbReference type="GO" id="GO:0003676">
    <property type="term" value="F:nucleic acid binding"/>
    <property type="evidence" value="ECO:0007669"/>
    <property type="project" value="InterPro"/>
</dbReference>
<evidence type="ECO:0000313" key="5">
    <source>
        <dbReference type="Proteomes" id="UP001341281"/>
    </source>
</evidence>
<dbReference type="InterPro" id="IPR036875">
    <property type="entry name" value="Znf_CCHC_sf"/>
</dbReference>
<dbReference type="Proteomes" id="UP001341281">
    <property type="component" value="Chromosome 10"/>
</dbReference>
<feature type="region of interest" description="Disordered" evidence="2">
    <location>
        <begin position="1"/>
        <end position="22"/>
    </location>
</feature>
<proteinExistence type="predicted"/>
<evidence type="ECO:0000256" key="1">
    <source>
        <dbReference type="PROSITE-ProRule" id="PRU00047"/>
    </source>
</evidence>
<sequence>MPHGQGNSDVSDDSSNDEDEPNDVCEMMSLIKEQQDYMLKQKEEIKALKANEELHASFVSRYENLFNKFNLLDKEHGEIKKHFEDLELKYESLTSSLDAYIPCAIPIVKVDAFTSCDLTPCNENVNVETLDDLIASENADLKQEVERLRVDLRLLKGKVAQEQVQPPQDNPSKGMKKLEKGETVTCFKCHKEGHKSYQCKEEKAQQKSKNKGKSNTKGKKKAMENKNSPKLKASLVYTKPTYKAKQKSNHYILEKKKNGKVVAHTMGWSNQGWNRPIWVPKELIQTMEGSQKV</sequence>
<feature type="compositionally biased region" description="Basic residues" evidence="2">
    <location>
        <begin position="206"/>
        <end position="220"/>
    </location>
</feature>
<dbReference type="AlphaFoldDB" id="A0AAQ3UXV6"/>
<organism evidence="4 5">
    <name type="scientific">Paspalum notatum var. saurae</name>
    <dbReference type="NCBI Taxonomy" id="547442"/>
    <lineage>
        <taxon>Eukaryota</taxon>
        <taxon>Viridiplantae</taxon>
        <taxon>Streptophyta</taxon>
        <taxon>Embryophyta</taxon>
        <taxon>Tracheophyta</taxon>
        <taxon>Spermatophyta</taxon>
        <taxon>Magnoliopsida</taxon>
        <taxon>Liliopsida</taxon>
        <taxon>Poales</taxon>
        <taxon>Poaceae</taxon>
        <taxon>PACMAD clade</taxon>
        <taxon>Panicoideae</taxon>
        <taxon>Andropogonodae</taxon>
        <taxon>Paspaleae</taxon>
        <taxon>Paspalinae</taxon>
        <taxon>Paspalum</taxon>
    </lineage>
</organism>
<dbReference type="EMBL" id="CP144754">
    <property type="protein sequence ID" value="WVZ97254.1"/>
    <property type="molecule type" value="Genomic_DNA"/>
</dbReference>
<keyword evidence="1" id="KW-0479">Metal-binding</keyword>
<feature type="region of interest" description="Disordered" evidence="2">
    <location>
        <begin position="198"/>
        <end position="228"/>
    </location>
</feature>
<gene>
    <name evidence="4" type="ORF">U9M48_042804</name>
</gene>
<evidence type="ECO:0000313" key="4">
    <source>
        <dbReference type="EMBL" id="WVZ97254.1"/>
    </source>
</evidence>
<dbReference type="PROSITE" id="PS50158">
    <property type="entry name" value="ZF_CCHC"/>
    <property type="match status" value="1"/>
</dbReference>
<feature type="domain" description="CCHC-type" evidence="3">
    <location>
        <begin position="186"/>
        <end position="201"/>
    </location>
</feature>
<dbReference type="InterPro" id="IPR001878">
    <property type="entry name" value="Znf_CCHC"/>
</dbReference>
<evidence type="ECO:0000259" key="3">
    <source>
        <dbReference type="PROSITE" id="PS50158"/>
    </source>
</evidence>
<dbReference type="GO" id="GO:0008270">
    <property type="term" value="F:zinc ion binding"/>
    <property type="evidence" value="ECO:0007669"/>
    <property type="project" value="UniProtKB-KW"/>
</dbReference>
<feature type="compositionally biased region" description="Acidic residues" evidence="2">
    <location>
        <begin position="10"/>
        <end position="22"/>
    </location>
</feature>
<keyword evidence="5" id="KW-1185">Reference proteome</keyword>
<evidence type="ECO:0000256" key="2">
    <source>
        <dbReference type="SAM" id="MobiDB-lite"/>
    </source>
</evidence>
<dbReference type="SUPFAM" id="SSF57756">
    <property type="entry name" value="Retrovirus zinc finger-like domains"/>
    <property type="match status" value="1"/>
</dbReference>
<name>A0AAQ3UXV6_PASNO</name>
<keyword evidence="1" id="KW-0863">Zinc-finger</keyword>
<accession>A0AAQ3UXV6</accession>
<dbReference type="SMART" id="SM00343">
    <property type="entry name" value="ZnF_C2HC"/>
    <property type="match status" value="1"/>
</dbReference>
<protein>
    <recommendedName>
        <fullName evidence="3">CCHC-type domain-containing protein</fullName>
    </recommendedName>
</protein>